<reference evidence="1" key="2">
    <citation type="submission" date="2020-11" db="EMBL/GenBank/DDBJ databases">
        <authorList>
            <person name="McCartney M.A."/>
            <person name="Auch B."/>
            <person name="Kono T."/>
            <person name="Mallez S."/>
            <person name="Becker A."/>
            <person name="Gohl D.M."/>
            <person name="Silverstein K.A.T."/>
            <person name="Koren S."/>
            <person name="Bechman K.B."/>
            <person name="Herman A."/>
            <person name="Abrahante J.E."/>
            <person name="Garbe J."/>
        </authorList>
    </citation>
    <scope>NUCLEOTIDE SEQUENCE</scope>
    <source>
        <strain evidence="1">Duluth1</strain>
        <tissue evidence="1">Whole animal</tissue>
    </source>
</reference>
<organism evidence="1 2">
    <name type="scientific">Dreissena polymorpha</name>
    <name type="common">Zebra mussel</name>
    <name type="synonym">Mytilus polymorpha</name>
    <dbReference type="NCBI Taxonomy" id="45954"/>
    <lineage>
        <taxon>Eukaryota</taxon>
        <taxon>Metazoa</taxon>
        <taxon>Spiralia</taxon>
        <taxon>Lophotrochozoa</taxon>
        <taxon>Mollusca</taxon>
        <taxon>Bivalvia</taxon>
        <taxon>Autobranchia</taxon>
        <taxon>Heteroconchia</taxon>
        <taxon>Euheterodonta</taxon>
        <taxon>Imparidentia</taxon>
        <taxon>Neoheterodontei</taxon>
        <taxon>Myida</taxon>
        <taxon>Dreissenoidea</taxon>
        <taxon>Dreissenidae</taxon>
        <taxon>Dreissena</taxon>
    </lineage>
</organism>
<reference evidence="1" key="1">
    <citation type="journal article" date="2019" name="bioRxiv">
        <title>The Genome of the Zebra Mussel, Dreissena polymorpha: A Resource for Invasive Species Research.</title>
        <authorList>
            <person name="McCartney M.A."/>
            <person name="Auch B."/>
            <person name="Kono T."/>
            <person name="Mallez S."/>
            <person name="Zhang Y."/>
            <person name="Obille A."/>
            <person name="Becker A."/>
            <person name="Abrahante J.E."/>
            <person name="Garbe J."/>
            <person name="Badalamenti J.P."/>
            <person name="Herman A."/>
            <person name="Mangelson H."/>
            <person name="Liachko I."/>
            <person name="Sullivan S."/>
            <person name="Sone E.D."/>
            <person name="Koren S."/>
            <person name="Silverstein K.A.T."/>
            <person name="Beckman K.B."/>
            <person name="Gohl D.M."/>
        </authorList>
    </citation>
    <scope>NUCLEOTIDE SEQUENCE</scope>
    <source>
        <strain evidence="1">Duluth1</strain>
        <tissue evidence="1">Whole animal</tissue>
    </source>
</reference>
<comment type="caution">
    <text evidence="1">The sequence shown here is derived from an EMBL/GenBank/DDBJ whole genome shotgun (WGS) entry which is preliminary data.</text>
</comment>
<dbReference type="AlphaFoldDB" id="A0A9D4EEN9"/>
<evidence type="ECO:0000313" key="2">
    <source>
        <dbReference type="Proteomes" id="UP000828390"/>
    </source>
</evidence>
<dbReference type="Proteomes" id="UP000828390">
    <property type="component" value="Unassembled WGS sequence"/>
</dbReference>
<keyword evidence="2" id="KW-1185">Reference proteome</keyword>
<sequence length="107" mass="12380">MRGRTIWGCPFILNCCMRNIHIGVGGSVWAACNFCIMACLIADTEENYLGSPHSQVLYMRKLGGDREKSWVCPYLLKFCMFQYYCRHESHKMGLGQKNYVADRNNEE</sequence>
<accession>A0A9D4EEN9</accession>
<protein>
    <submittedName>
        <fullName evidence="1">Uncharacterized protein</fullName>
    </submittedName>
</protein>
<gene>
    <name evidence="1" type="ORF">DPMN_179768</name>
</gene>
<dbReference type="PROSITE" id="PS51257">
    <property type="entry name" value="PROKAR_LIPOPROTEIN"/>
    <property type="match status" value="1"/>
</dbReference>
<dbReference type="EMBL" id="JAIWYP010000009">
    <property type="protein sequence ID" value="KAH3778313.1"/>
    <property type="molecule type" value="Genomic_DNA"/>
</dbReference>
<evidence type="ECO:0000313" key="1">
    <source>
        <dbReference type="EMBL" id="KAH3778313.1"/>
    </source>
</evidence>
<proteinExistence type="predicted"/>
<name>A0A9D4EEN9_DREPO</name>